<name>A0A0F9M689_9ZZZZ</name>
<accession>A0A0F9M689</accession>
<dbReference type="EMBL" id="LAZR01010841">
    <property type="protein sequence ID" value="KKM64752.1"/>
    <property type="molecule type" value="Genomic_DNA"/>
</dbReference>
<dbReference type="AlphaFoldDB" id="A0A0F9M689"/>
<organism evidence="1">
    <name type="scientific">marine sediment metagenome</name>
    <dbReference type="NCBI Taxonomy" id="412755"/>
    <lineage>
        <taxon>unclassified sequences</taxon>
        <taxon>metagenomes</taxon>
        <taxon>ecological metagenomes</taxon>
    </lineage>
</organism>
<comment type="caution">
    <text evidence="1">The sequence shown here is derived from an EMBL/GenBank/DDBJ whole genome shotgun (WGS) entry which is preliminary data.</text>
</comment>
<evidence type="ECO:0000313" key="1">
    <source>
        <dbReference type="EMBL" id="KKM64752.1"/>
    </source>
</evidence>
<protein>
    <submittedName>
        <fullName evidence="1">Uncharacterized protein</fullName>
    </submittedName>
</protein>
<sequence>MTMNKLTNLLDSTMHVVSQAIREIDDGEVVPRDDNSGLVREALCLCLETLRQADADLDADTVDLTDLPLLTER</sequence>
<proteinExistence type="predicted"/>
<gene>
    <name evidence="1" type="ORF">LCGC14_1498260</name>
</gene>
<reference evidence="1" key="1">
    <citation type="journal article" date="2015" name="Nature">
        <title>Complex archaea that bridge the gap between prokaryotes and eukaryotes.</title>
        <authorList>
            <person name="Spang A."/>
            <person name="Saw J.H."/>
            <person name="Jorgensen S.L."/>
            <person name="Zaremba-Niedzwiedzka K."/>
            <person name="Martijn J."/>
            <person name="Lind A.E."/>
            <person name="van Eijk R."/>
            <person name="Schleper C."/>
            <person name="Guy L."/>
            <person name="Ettema T.J."/>
        </authorList>
    </citation>
    <scope>NUCLEOTIDE SEQUENCE</scope>
</reference>